<dbReference type="OrthoDB" id="5275938at2759"/>
<dbReference type="AlphaFoldDB" id="A0A1L7X515"/>
<reference evidence="1 2" key="1">
    <citation type="submission" date="2016-03" db="EMBL/GenBank/DDBJ databases">
        <authorList>
            <person name="Ploux O."/>
        </authorList>
    </citation>
    <scope>NUCLEOTIDE SEQUENCE [LARGE SCALE GENOMIC DNA]</scope>
    <source>
        <strain evidence="1 2">UAMH 11012</strain>
    </source>
</reference>
<dbReference type="STRING" id="576137.A0A1L7X515"/>
<organism evidence="1 2">
    <name type="scientific">Phialocephala subalpina</name>
    <dbReference type="NCBI Taxonomy" id="576137"/>
    <lineage>
        <taxon>Eukaryota</taxon>
        <taxon>Fungi</taxon>
        <taxon>Dikarya</taxon>
        <taxon>Ascomycota</taxon>
        <taxon>Pezizomycotina</taxon>
        <taxon>Leotiomycetes</taxon>
        <taxon>Helotiales</taxon>
        <taxon>Mollisiaceae</taxon>
        <taxon>Phialocephala</taxon>
        <taxon>Phialocephala fortinii species complex</taxon>
    </lineage>
</organism>
<gene>
    <name evidence="1" type="ORF">PAC_10001</name>
</gene>
<dbReference type="InterPro" id="IPR011333">
    <property type="entry name" value="SKP1/BTB/POZ_sf"/>
</dbReference>
<dbReference type="Proteomes" id="UP000184330">
    <property type="component" value="Unassembled WGS sequence"/>
</dbReference>
<dbReference type="EMBL" id="FJOG01000015">
    <property type="protein sequence ID" value="CZR60106.1"/>
    <property type="molecule type" value="Genomic_DNA"/>
</dbReference>
<keyword evidence="2" id="KW-1185">Reference proteome</keyword>
<accession>A0A1L7X515</accession>
<sequence length="307" mass="35022">MDTIESNGKSDPVLDISPDGDVVLVVGPRNERLRVQSQCLQCASKVFDAMFKPYWSEGQGLSKESPREVPLVEDDAHAMQTICCVIHHRNNDVPVSLTSKEVLQIAIAVDKYDLKVALKYASVQWLKPRPDEERVDKGYLLAAAFLYDDMDTFAAHTLSLILYHKGSYLEFLDDEITNQIVHWKTFYLLKERRTRMRAELSQLLIKGKRAACSCGWAKTRGEKYALLLLDYGPLKMLDAPISEIIEKMEKVSCEDMGRKYHGNWLHEAPTKDETLPGQLETLKKKVSIYLDCVRSLDATIPCRFQHE</sequence>
<proteinExistence type="predicted"/>
<protein>
    <recommendedName>
        <fullName evidence="3">BTB domain-containing protein</fullName>
    </recommendedName>
</protein>
<name>A0A1L7X515_9HELO</name>
<evidence type="ECO:0000313" key="1">
    <source>
        <dbReference type="EMBL" id="CZR60106.1"/>
    </source>
</evidence>
<evidence type="ECO:0008006" key="3">
    <source>
        <dbReference type="Google" id="ProtNLM"/>
    </source>
</evidence>
<dbReference type="Gene3D" id="3.30.710.10">
    <property type="entry name" value="Potassium Channel Kv1.1, Chain A"/>
    <property type="match status" value="1"/>
</dbReference>
<evidence type="ECO:0000313" key="2">
    <source>
        <dbReference type="Proteomes" id="UP000184330"/>
    </source>
</evidence>